<gene>
    <name evidence="3" type="ORF">L195_g026571</name>
</gene>
<name>A0A2K3NJM6_TRIPR</name>
<evidence type="ECO:0000313" key="3">
    <source>
        <dbReference type="EMBL" id="PNY03246.1"/>
    </source>
</evidence>
<dbReference type="InterPro" id="IPR013126">
    <property type="entry name" value="Hsp_70_fam"/>
</dbReference>
<reference evidence="3 4" key="1">
    <citation type="journal article" date="2014" name="Am. J. Bot.">
        <title>Genome assembly and annotation for red clover (Trifolium pratense; Fabaceae).</title>
        <authorList>
            <person name="Istvanek J."/>
            <person name="Jaros M."/>
            <person name="Krenek A."/>
            <person name="Repkova J."/>
        </authorList>
    </citation>
    <scope>NUCLEOTIDE SEQUENCE [LARGE SCALE GENOMIC DNA]</scope>
    <source>
        <strain evidence="4">cv. Tatra</strain>
        <tissue evidence="3">Young leaves</tissue>
    </source>
</reference>
<keyword evidence="3" id="KW-0346">Stress response</keyword>
<dbReference type="AlphaFoldDB" id="A0A2K3NJM6"/>
<dbReference type="Proteomes" id="UP000236291">
    <property type="component" value="Unassembled WGS sequence"/>
</dbReference>
<evidence type="ECO:0000256" key="1">
    <source>
        <dbReference type="ARBA" id="ARBA00022741"/>
    </source>
</evidence>
<sequence length="76" mass="8456">MTAVFEGERTRASDSNLLGTFVFHCRPDVRRGEPVEICFAIDENGILTVTVKEISTGNTNEITITNDKGRLSRIEI</sequence>
<dbReference type="InterPro" id="IPR029047">
    <property type="entry name" value="HSP70_peptide-bd_sf"/>
</dbReference>
<dbReference type="STRING" id="57577.A0A2K3NJM6"/>
<dbReference type="Gene3D" id="2.60.34.10">
    <property type="entry name" value="Substrate Binding Domain Of DNAk, Chain A, domain 1"/>
    <property type="match status" value="1"/>
</dbReference>
<dbReference type="SUPFAM" id="SSF100920">
    <property type="entry name" value="Heat shock protein 70kD (HSP70), peptide-binding domain"/>
    <property type="match status" value="1"/>
</dbReference>
<protein>
    <submittedName>
        <fullName evidence="3">Heat shock protein 70 kDa</fullName>
    </submittedName>
</protein>
<dbReference type="PANTHER" id="PTHR19375">
    <property type="entry name" value="HEAT SHOCK PROTEIN 70KDA"/>
    <property type="match status" value="1"/>
</dbReference>
<evidence type="ECO:0000313" key="4">
    <source>
        <dbReference type="Proteomes" id="UP000236291"/>
    </source>
</evidence>
<comment type="caution">
    <text evidence="3">The sequence shown here is derived from an EMBL/GenBank/DDBJ whole genome shotgun (WGS) entry which is preliminary data.</text>
</comment>
<keyword evidence="2" id="KW-0067">ATP-binding</keyword>
<evidence type="ECO:0000256" key="2">
    <source>
        <dbReference type="ARBA" id="ARBA00022840"/>
    </source>
</evidence>
<accession>A0A2K3NJM6</accession>
<reference evidence="3 4" key="2">
    <citation type="journal article" date="2017" name="Front. Plant Sci.">
        <title>Gene Classification and Mining of Molecular Markers Useful in Red Clover (Trifolium pratense) Breeding.</title>
        <authorList>
            <person name="Istvanek J."/>
            <person name="Dluhosova J."/>
            <person name="Dluhos P."/>
            <person name="Patkova L."/>
            <person name="Nedelnik J."/>
            <person name="Repkova J."/>
        </authorList>
    </citation>
    <scope>NUCLEOTIDE SEQUENCE [LARGE SCALE GENOMIC DNA]</scope>
    <source>
        <strain evidence="4">cv. Tatra</strain>
        <tissue evidence="3">Young leaves</tissue>
    </source>
</reference>
<dbReference type="Pfam" id="PF00012">
    <property type="entry name" value="HSP70"/>
    <property type="match status" value="1"/>
</dbReference>
<proteinExistence type="predicted"/>
<dbReference type="GO" id="GO:0005524">
    <property type="term" value="F:ATP binding"/>
    <property type="evidence" value="ECO:0007669"/>
    <property type="project" value="UniProtKB-KW"/>
</dbReference>
<dbReference type="EMBL" id="ASHM01022393">
    <property type="protein sequence ID" value="PNY03246.1"/>
    <property type="molecule type" value="Genomic_DNA"/>
</dbReference>
<dbReference type="GO" id="GO:0140662">
    <property type="term" value="F:ATP-dependent protein folding chaperone"/>
    <property type="evidence" value="ECO:0007669"/>
    <property type="project" value="InterPro"/>
</dbReference>
<organism evidence="3 4">
    <name type="scientific">Trifolium pratense</name>
    <name type="common">Red clover</name>
    <dbReference type="NCBI Taxonomy" id="57577"/>
    <lineage>
        <taxon>Eukaryota</taxon>
        <taxon>Viridiplantae</taxon>
        <taxon>Streptophyta</taxon>
        <taxon>Embryophyta</taxon>
        <taxon>Tracheophyta</taxon>
        <taxon>Spermatophyta</taxon>
        <taxon>Magnoliopsida</taxon>
        <taxon>eudicotyledons</taxon>
        <taxon>Gunneridae</taxon>
        <taxon>Pentapetalae</taxon>
        <taxon>rosids</taxon>
        <taxon>fabids</taxon>
        <taxon>Fabales</taxon>
        <taxon>Fabaceae</taxon>
        <taxon>Papilionoideae</taxon>
        <taxon>50 kb inversion clade</taxon>
        <taxon>NPAAA clade</taxon>
        <taxon>Hologalegina</taxon>
        <taxon>IRL clade</taxon>
        <taxon>Trifolieae</taxon>
        <taxon>Trifolium</taxon>
    </lineage>
</organism>
<keyword evidence="1" id="KW-0547">Nucleotide-binding</keyword>